<accession>A0A0F9I2V5</accession>
<name>A0A0F9I2V5_9ZZZZ</name>
<comment type="caution">
    <text evidence="2">The sequence shown here is derived from an EMBL/GenBank/DDBJ whole genome shotgun (WGS) entry which is preliminary data.</text>
</comment>
<feature type="transmembrane region" description="Helical" evidence="1">
    <location>
        <begin position="20"/>
        <end position="37"/>
    </location>
</feature>
<keyword evidence="1" id="KW-0812">Transmembrane</keyword>
<reference evidence="2" key="1">
    <citation type="journal article" date="2015" name="Nature">
        <title>Complex archaea that bridge the gap between prokaryotes and eukaryotes.</title>
        <authorList>
            <person name="Spang A."/>
            <person name="Saw J.H."/>
            <person name="Jorgensen S.L."/>
            <person name="Zaremba-Niedzwiedzka K."/>
            <person name="Martijn J."/>
            <person name="Lind A.E."/>
            <person name="van Eijk R."/>
            <person name="Schleper C."/>
            <person name="Guy L."/>
            <person name="Ettema T.J."/>
        </authorList>
    </citation>
    <scope>NUCLEOTIDE SEQUENCE</scope>
</reference>
<proteinExistence type="predicted"/>
<evidence type="ECO:0000256" key="1">
    <source>
        <dbReference type="SAM" id="Phobius"/>
    </source>
</evidence>
<gene>
    <name evidence="2" type="ORF">LCGC14_1927250</name>
</gene>
<dbReference type="EMBL" id="LAZR01020638">
    <property type="protein sequence ID" value="KKL88185.1"/>
    <property type="molecule type" value="Genomic_DNA"/>
</dbReference>
<keyword evidence="1" id="KW-0472">Membrane</keyword>
<organism evidence="2">
    <name type="scientific">marine sediment metagenome</name>
    <dbReference type="NCBI Taxonomy" id="412755"/>
    <lineage>
        <taxon>unclassified sequences</taxon>
        <taxon>metagenomes</taxon>
        <taxon>ecological metagenomes</taxon>
    </lineage>
</organism>
<dbReference type="AlphaFoldDB" id="A0A0F9I2V5"/>
<protein>
    <submittedName>
        <fullName evidence="2">Uncharacterized protein</fullName>
    </submittedName>
</protein>
<evidence type="ECO:0000313" key="2">
    <source>
        <dbReference type="EMBL" id="KKL88185.1"/>
    </source>
</evidence>
<sequence>MDNSSSPWIETKHEKFLPKFYYMPITGQPILTVCLLLSEDFQVKGRGVAVRSANDNHCRKTGRNKALGRAVKAVMNEESSEYVYHREDVPNNDYALWKRLGWKSEHWPYLTKFERKIVDTAVEYGKEKKK</sequence>
<keyword evidence="1" id="KW-1133">Transmembrane helix</keyword>